<dbReference type="Pfam" id="PF02775">
    <property type="entry name" value="TPP_enzyme_C"/>
    <property type="match status" value="1"/>
</dbReference>
<dbReference type="EMBL" id="LNZC01000022">
    <property type="protein sequence ID" value="KTD77854.1"/>
    <property type="molecule type" value="Genomic_DNA"/>
</dbReference>
<evidence type="ECO:0000313" key="4">
    <source>
        <dbReference type="EMBL" id="KTD77854.1"/>
    </source>
</evidence>
<sequence>MNNNYKREDFTNANEVRWCPGCGDYAILAALQKVLPELGLAPEQHVFVSGIGCAGRLPYYMNTYGFHTIHGRATAVATGLKTMRDDLTVWIITGDGDALSIGGNHLIHILRRNVNVNILLFNNQVYGLTKGQFSPTSQKGQVTKTSPQGVTNEPVNPLMIALASGASFVARAVDKDPAHLSSILKKAYEHQGCSFVEIYQDCNIFNHGAFDDFAVKSNRAEHTVLLEEDKPLIFGAQKEHALNVCDGLFERVGSDMGSLYTHNSANLIDAMRLARLTFPDYPVPLGVYYQKPRELFTLPQDIKKTVNDLPALYRAKASWQHS</sequence>
<gene>
    <name evidence="4" type="ORF">Lwor_1736</name>
</gene>
<keyword evidence="2" id="KW-0560">Oxidoreductase</keyword>
<accession>A0A0W1A922</accession>
<dbReference type="GO" id="GO:0044281">
    <property type="term" value="P:small molecule metabolic process"/>
    <property type="evidence" value="ECO:0007669"/>
    <property type="project" value="UniProtKB-ARBA"/>
</dbReference>
<dbReference type="GO" id="GO:0016625">
    <property type="term" value="F:oxidoreductase activity, acting on the aldehyde or oxo group of donors, iron-sulfur protein as acceptor"/>
    <property type="evidence" value="ECO:0007669"/>
    <property type="project" value="UniProtKB-ARBA"/>
</dbReference>
<dbReference type="PATRIC" id="fig|45076.6.peg.1883"/>
<comment type="cofactor">
    <cofactor evidence="1">
        <name>[4Fe-4S] cluster</name>
        <dbReference type="ChEBI" id="CHEBI:49883"/>
    </cofactor>
</comment>
<feature type="domain" description="Thiamine pyrophosphate enzyme TPP-binding" evidence="3">
    <location>
        <begin position="53"/>
        <end position="198"/>
    </location>
</feature>
<protein>
    <submittedName>
        <fullName evidence="4">2-oxoglutarate ferredoxin oxidoreductase beta subunit</fullName>
    </submittedName>
</protein>
<proteinExistence type="predicted"/>
<keyword evidence="5" id="KW-1185">Reference proteome</keyword>
<evidence type="ECO:0000259" key="3">
    <source>
        <dbReference type="Pfam" id="PF02775"/>
    </source>
</evidence>
<comment type="caution">
    <text evidence="4">The sequence shown here is derived from an EMBL/GenBank/DDBJ whole genome shotgun (WGS) entry which is preliminary data.</text>
</comment>
<evidence type="ECO:0000256" key="1">
    <source>
        <dbReference type="ARBA" id="ARBA00001966"/>
    </source>
</evidence>
<dbReference type="CDD" id="cd03375">
    <property type="entry name" value="TPP_OGFOR"/>
    <property type="match status" value="1"/>
</dbReference>
<dbReference type="GO" id="GO:0030976">
    <property type="term" value="F:thiamine pyrophosphate binding"/>
    <property type="evidence" value="ECO:0007669"/>
    <property type="project" value="InterPro"/>
</dbReference>
<dbReference type="GO" id="GO:0045333">
    <property type="term" value="P:cellular respiration"/>
    <property type="evidence" value="ECO:0007669"/>
    <property type="project" value="UniProtKB-ARBA"/>
</dbReference>
<dbReference type="InterPro" id="IPR029061">
    <property type="entry name" value="THDP-binding"/>
</dbReference>
<dbReference type="SUPFAM" id="SSF52518">
    <property type="entry name" value="Thiamin diphosphate-binding fold (THDP-binding)"/>
    <property type="match status" value="1"/>
</dbReference>
<dbReference type="InterPro" id="IPR011766">
    <property type="entry name" value="TPP_enzyme_TPP-bd"/>
</dbReference>
<dbReference type="Gene3D" id="3.40.50.970">
    <property type="match status" value="1"/>
</dbReference>
<dbReference type="AlphaFoldDB" id="A0A0W1A922"/>
<name>A0A0W1A922_9GAMM</name>
<organism evidence="4 5">
    <name type="scientific">Legionella worsleiensis</name>
    <dbReference type="NCBI Taxonomy" id="45076"/>
    <lineage>
        <taxon>Bacteria</taxon>
        <taxon>Pseudomonadati</taxon>
        <taxon>Pseudomonadota</taxon>
        <taxon>Gammaproteobacteria</taxon>
        <taxon>Legionellales</taxon>
        <taxon>Legionellaceae</taxon>
        <taxon>Legionella</taxon>
    </lineage>
</organism>
<dbReference type="InterPro" id="IPR011896">
    <property type="entry name" value="OFOB"/>
</dbReference>
<dbReference type="NCBIfam" id="TIGR02177">
    <property type="entry name" value="PorB_KorB"/>
    <property type="match status" value="1"/>
</dbReference>
<dbReference type="STRING" id="45076.Lwor_1736"/>
<dbReference type="PANTHER" id="PTHR48084">
    <property type="entry name" value="2-OXOGLUTARATE OXIDOREDUCTASE SUBUNIT KORB-RELATED"/>
    <property type="match status" value="1"/>
</dbReference>
<dbReference type="InterPro" id="IPR051457">
    <property type="entry name" value="2-oxoacid:Fd_oxidoreductase"/>
</dbReference>
<reference evidence="4 5" key="1">
    <citation type="submission" date="2015-11" db="EMBL/GenBank/DDBJ databases">
        <title>Genomic analysis of 38 Legionella species identifies large and diverse effector repertoires.</title>
        <authorList>
            <person name="Burstein D."/>
            <person name="Amaro F."/>
            <person name="Zusman T."/>
            <person name="Lifshitz Z."/>
            <person name="Cohen O."/>
            <person name="Gilbert J.A."/>
            <person name="Pupko T."/>
            <person name="Shuman H.A."/>
            <person name="Segal G."/>
        </authorList>
    </citation>
    <scope>NUCLEOTIDE SEQUENCE [LARGE SCALE GENOMIC DNA]</scope>
    <source>
        <strain evidence="4 5">ATCC 49508</strain>
    </source>
</reference>
<dbReference type="RefSeq" id="WP_058493528.1">
    <property type="nucleotide sequence ID" value="NZ_CBCRUR010000019.1"/>
</dbReference>
<evidence type="ECO:0000256" key="2">
    <source>
        <dbReference type="ARBA" id="ARBA00023002"/>
    </source>
</evidence>
<evidence type="ECO:0000313" key="5">
    <source>
        <dbReference type="Proteomes" id="UP000054662"/>
    </source>
</evidence>
<dbReference type="PANTHER" id="PTHR48084:SF4">
    <property type="entry name" value="2-OXOGLUTARATE OXIDOREDUCTASE SUBUNIT KORB"/>
    <property type="match status" value="1"/>
</dbReference>
<dbReference type="Proteomes" id="UP000054662">
    <property type="component" value="Unassembled WGS sequence"/>
</dbReference>